<comment type="caution">
    <text evidence="3">The sequence shown here is derived from an EMBL/GenBank/DDBJ whole genome shotgun (WGS) entry which is preliminary data.</text>
</comment>
<dbReference type="InterPro" id="IPR046347">
    <property type="entry name" value="bZIP_sf"/>
</dbReference>
<evidence type="ECO:0000259" key="2">
    <source>
        <dbReference type="Pfam" id="PF07716"/>
    </source>
</evidence>
<proteinExistence type="predicted"/>
<feature type="non-terminal residue" evidence="3">
    <location>
        <position position="1"/>
    </location>
</feature>
<feature type="domain" description="BZIP" evidence="2">
    <location>
        <begin position="73"/>
        <end position="113"/>
    </location>
</feature>
<feature type="non-terminal residue" evidence="3">
    <location>
        <position position="173"/>
    </location>
</feature>
<feature type="compositionally biased region" description="Basic and acidic residues" evidence="1">
    <location>
        <begin position="65"/>
        <end position="108"/>
    </location>
</feature>
<dbReference type="AlphaFoldDB" id="A0AAN5I7V5"/>
<dbReference type="Pfam" id="PF07716">
    <property type="entry name" value="bZIP_2"/>
    <property type="match status" value="1"/>
</dbReference>
<keyword evidence="4" id="KW-1185">Reference proteome</keyword>
<dbReference type="Proteomes" id="UP001328107">
    <property type="component" value="Unassembled WGS sequence"/>
</dbReference>
<dbReference type="EMBL" id="BTRK01000005">
    <property type="protein sequence ID" value="GMR55872.1"/>
    <property type="molecule type" value="Genomic_DNA"/>
</dbReference>
<evidence type="ECO:0000313" key="3">
    <source>
        <dbReference type="EMBL" id="GMR55872.1"/>
    </source>
</evidence>
<reference evidence="4" key="1">
    <citation type="submission" date="2022-10" db="EMBL/GenBank/DDBJ databases">
        <title>Genome assembly of Pristionchus species.</title>
        <authorList>
            <person name="Yoshida K."/>
            <person name="Sommer R.J."/>
        </authorList>
    </citation>
    <scope>NUCLEOTIDE SEQUENCE [LARGE SCALE GENOMIC DNA]</scope>
    <source>
        <strain evidence="4">RS5460</strain>
    </source>
</reference>
<dbReference type="GO" id="GO:0003700">
    <property type="term" value="F:DNA-binding transcription factor activity"/>
    <property type="evidence" value="ECO:0007669"/>
    <property type="project" value="InterPro"/>
</dbReference>
<feature type="region of interest" description="Disordered" evidence="1">
    <location>
        <begin position="1"/>
        <end position="108"/>
    </location>
</feature>
<accession>A0AAN5I7V5</accession>
<feature type="compositionally biased region" description="Pro residues" evidence="1">
    <location>
        <begin position="23"/>
        <end position="34"/>
    </location>
</feature>
<dbReference type="InterPro" id="IPR004827">
    <property type="entry name" value="bZIP"/>
</dbReference>
<evidence type="ECO:0000313" key="4">
    <source>
        <dbReference type="Proteomes" id="UP001328107"/>
    </source>
</evidence>
<dbReference type="SUPFAM" id="SSF57959">
    <property type="entry name" value="Leucine zipper domain"/>
    <property type="match status" value="1"/>
</dbReference>
<protein>
    <recommendedName>
        <fullName evidence="2">BZIP domain-containing protein</fullName>
    </recommendedName>
</protein>
<gene>
    <name evidence="3" type="ORF">PMAYCL1PPCAC_26067</name>
</gene>
<evidence type="ECO:0000256" key="1">
    <source>
        <dbReference type="SAM" id="MobiDB-lite"/>
    </source>
</evidence>
<name>A0AAN5I7V5_9BILA</name>
<sequence>TNPYYPNGGHSVIRRAPITVLVPPQPSPPPPPPIKQLDPDVEVTRVESTPSSEESVKTKRRKYTLKKDSERSDPDYKDMRRKNNESVRKTREKKRLEEEQEKQRNEEEKMALREIVKVVLMTREAHYLQEISILRRLEAPSKIIELSGNLNEKQRKLCEEIRKECSSLAEYRM</sequence>
<organism evidence="3 4">
    <name type="scientific">Pristionchus mayeri</name>
    <dbReference type="NCBI Taxonomy" id="1317129"/>
    <lineage>
        <taxon>Eukaryota</taxon>
        <taxon>Metazoa</taxon>
        <taxon>Ecdysozoa</taxon>
        <taxon>Nematoda</taxon>
        <taxon>Chromadorea</taxon>
        <taxon>Rhabditida</taxon>
        <taxon>Rhabditina</taxon>
        <taxon>Diplogasteromorpha</taxon>
        <taxon>Diplogasteroidea</taxon>
        <taxon>Neodiplogasteridae</taxon>
        <taxon>Pristionchus</taxon>
    </lineage>
</organism>